<dbReference type="SMART" id="SM00382">
    <property type="entry name" value="AAA"/>
    <property type="match status" value="2"/>
</dbReference>
<proteinExistence type="predicted"/>
<dbReference type="Pfam" id="PF02861">
    <property type="entry name" value="Clp_N"/>
    <property type="match status" value="1"/>
</dbReference>
<keyword evidence="4" id="KW-0143">Chaperone</keyword>
<dbReference type="InterPro" id="IPR027417">
    <property type="entry name" value="P-loop_NTPase"/>
</dbReference>
<evidence type="ECO:0000256" key="4">
    <source>
        <dbReference type="ARBA" id="ARBA00023186"/>
    </source>
</evidence>
<keyword evidence="2" id="KW-0547">Nucleotide-binding</keyword>
<dbReference type="Pfam" id="PF17871">
    <property type="entry name" value="AAA_lid_9"/>
    <property type="match status" value="1"/>
</dbReference>
<dbReference type="NCBIfam" id="TIGR03345">
    <property type="entry name" value="VI_ClpV1"/>
    <property type="match status" value="1"/>
</dbReference>
<dbReference type="InterPro" id="IPR001270">
    <property type="entry name" value="ClpA/B"/>
</dbReference>
<dbReference type="InterPro" id="IPR050130">
    <property type="entry name" value="ClpA_ClpB"/>
</dbReference>
<evidence type="ECO:0000256" key="6">
    <source>
        <dbReference type="SAM" id="Coils"/>
    </source>
</evidence>
<dbReference type="InterPro" id="IPR041546">
    <property type="entry name" value="ClpA/ClpB_AAA_lid"/>
</dbReference>
<evidence type="ECO:0000313" key="10">
    <source>
        <dbReference type="Proteomes" id="UP001216907"/>
    </source>
</evidence>
<feature type="coiled-coil region" evidence="6">
    <location>
        <begin position="441"/>
        <end position="506"/>
    </location>
</feature>
<dbReference type="InterPro" id="IPR004176">
    <property type="entry name" value="Clp_R_N"/>
</dbReference>
<evidence type="ECO:0000256" key="5">
    <source>
        <dbReference type="PROSITE-ProRule" id="PRU01251"/>
    </source>
</evidence>
<organism evidence="9 10">
    <name type="scientific">Paludisphaera mucosa</name>
    <dbReference type="NCBI Taxonomy" id="3030827"/>
    <lineage>
        <taxon>Bacteria</taxon>
        <taxon>Pseudomonadati</taxon>
        <taxon>Planctomycetota</taxon>
        <taxon>Planctomycetia</taxon>
        <taxon>Isosphaerales</taxon>
        <taxon>Isosphaeraceae</taxon>
        <taxon>Paludisphaera</taxon>
    </lineage>
</organism>
<feature type="compositionally biased region" description="Low complexity" evidence="7">
    <location>
        <begin position="174"/>
        <end position="183"/>
    </location>
</feature>
<dbReference type="PRINTS" id="PR00300">
    <property type="entry name" value="CLPPROTEASEA"/>
</dbReference>
<dbReference type="SUPFAM" id="SSF81923">
    <property type="entry name" value="Double Clp-N motif"/>
    <property type="match status" value="1"/>
</dbReference>
<evidence type="ECO:0000256" key="3">
    <source>
        <dbReference type="ARBA" id="ARBA00022840"/>
    </source>
</evidence>
<feature type="domain" description="Clp R" evidence="8">
    <location>
        <begin position="8"/>
        <end position="155"/>
    </location>
</feature>
<sequence length="907" mass="99023">MAVESAALIKVLNKTCLNTLQGAAGLALTRTNPSIEIEHWLVKLVEQPNTDCSRIFRQFEIDPAVVLREVTKTLDGFRRGVQRNPEISLSIVRLIQSSWVVASLQYHAAEVRSGVLMLALLDHEELGRLARNASRELSKIKTDQLQPSLMKIVAGSVEDEGTQAATPGAENDPSASASAGTAAVSKTPALDQYTINLTDRAKRGEIDPVVGREAEVRQMVDILIRRRQNNPILTGEAGVGKTAVVEGLARRIAQGDVPPALQNVVLRTLDLGLLQAGASVKGEFENRLKQVIAEVKASPVPVIVFIDEAHTLIGAGGSAGQGDAANLLKPALARGELRTIAATTWAEYKKYFEKDAALARRFQVVKVEEPREDVAVRMMRGLTGILEKHHGVRILDEAVEAAVKLSHRYIPARQLPDKAVSLLDTACARVAIGQNAIPPAVEDCRREIEHLELEIQILDRERATGSRNDADIEACQNDLEAAKARLAELEERWEDEKARVAEIRDLAGKVEGLYREEQSRHAAGNGDGGKFKTSDDLAALQGDLNSRSEALAAIQGEEPLMQVFVDAQTIGEVVAGWTGIPVGRMLANEIQTVLNLRERLEQRVIGQTHALEAISQRIRTARANLTDPRRPIGVFLLVGSSGVGKTETALALAEALYGGERNLITINMSEYQESHTVSGLKGSPPGYVGYGEGGVLTEAVRRRPYSVVLLDEVEKAHPDVLELFFQVFDKGTLEDGEGREIDFKNTIILLTSNVGTETILELCRDAEALPTPEELGEAVWPDLLAATSERGVQVFKQAFLGRLIVVPYYPISDEVMRRIIRLQLGRVAQRMRENHDAAFTYDEAVVECIGGRCKEVQTGGRNVDHILTRSLLPEISQEVLARMAQARVVSRVHISVGDDGGFAYAID</sequence>
<gene>
    <name evidence="9" type="primary">tssH</name>
    <name evidence="9" type="ORF">PZE19_18580</name>
</gene>
<dbReference type="PANTHER" id="PTHR11638:SF184">
    <property type="entry name" value="ATPASE WITH CHAPERONE ACTIVITY"/>
    <property type="match status" value="1"/>
</dbReference>
<evidence type="ECO:0000256" key="2">
    <source>
        <dbReference type="ARBA" id="ARBA00022741"/>
    </source>
</evidence>
<reference evidence="9 10" key="1">
    <citation type="submission" date="2023-03" db="EMBL/GenBank/DDBJ databases">
        <title>Paludisphaera mucosa sp. nov. a novel planctomycete from northern fen.</title>
        <authorList>
            <person name="Ivanova A."/>
        </authorList>
    </citation>
    <scope>NUCLEOTIDE SEQUENCE [LARGE SCALE GENOMIC DNA]</scope>
    <source>
        <strain evidence="9 10">Pla2</strain>
    </source>
</reference>
<dbReference type="RefSeq" id="WP_277862128.1">
    <property type="nucleotide sequence ID" value="NZ_JARRAG010000002.1"/>
</dbReference>
<comment type="caution">
    <text evidence="9">The sequence shown here is derived from an EMBL/GenBank/DDBJ whole genome shotgun (WGS) entry which is preliminary data.</text>
</comment>
<dbReference type="Pfam" id="PF07724">
    <property type="entry name" value="AAA_2"/>
    <property type="match status" value="1"/>
</dbReference>
<dbReference type="InterPro" id="IPR036628">
    <property type="entry name" value="Clp_N_dom_sf"/>
</dbReference>
<evidence type="ECO:0000256" key="1">
    <source>
        <dbReference type="ARBA" id="ARBA00022737"/>
    </source>
</evidence>
<dbReference type="InterPro" id="IPR017729">
    <property type="entry name" value="ATPase_T6SS_ClpV1"/>
</dbReference>
<name>A0ABT6FDZ4_9BACT</name>
<keyword evidence="3" id="KW-0067">ATP-binding</keyword>
<accession>A0ABT6FDZ4</accession>
<evidence type="ECO:0000259" key="8">
    <source>
        <dbReference type="PROSITE" id="PS51903"/>
    </source>
</evidence>
<dbReference type="CDD" id="cd19499">
    <property type="entry name" value="RecA-like_ClpB_Hsp104-like"/>
    <property type="match status" value="1"/>
</dbReference>
<dbReference type="Gene3D" id="1.10.8.60">
    <property type="match status" value="1"/>
</dbReference>
<dbReference type="InterPro" id="IPR018368">
    <property type="entry name" value="ClpA/B_CS1"/>
</dbReference>
<protein>
    <submittedName>
        <fullName evidence="9">Type VI secretion system ATPase TssH</fullName>
    </submittedName>
</protein>
<dbReference type="InterPro" id="IPR003959">
    <property type="entry name" value="ATPase_AAA_core"/>
</dbReference>
<evidence type="ECO:0000313" key="9">
    <source>
        <dbReference type="EMBL" id="MDG3005798.1"/>
    </source>
</evidence>
<dbReference type="PROSITE" id="PS00870">
    <property type="entry name" value="CLPAB_1"/>
    <property type="match status" value="1"/>
</dbReference>
<dbReference type="PROSITE" id="PS51903">
    <property type="entry name" value="CLP_R"/>
    <property type="match status" value="1"/>
</dbReference>
<dbReference type="InterPro" id="IPR003593">
    <property type="entry name" value="AAA+_ATPase"/>
</dbReference>
<dbReference type="EMBL" id="JARRAG010000002">
    <property type="protein sequence ID" value="MDG3005798.1"/>
    <property type="molecule type" value="Genomic_DNA"/>
</dbReference>
<feature type="region of interest" description="Disordered" evidence="7">
    <location>
        <begin position="160"/>
        <end position="183"/>
    </location>
</feature>
<dbReference type="SUPFAM" id="SSF52540">
    <property type="entry name" value="P-loop containing nucleoside triphosphate hydrolases"/>
    <property type="match status" value="2"/>
</dbReference>
<dbReference type="CDD" id="cd00009">
    <property type="entry name" value="AAA"/>
    <property type="match status" value="1"/>
</dbReference>
<evidence type="ECO:0000256" key="7">
    <source>
        <dbReference type="SAM" id="MobiDB-lite"/>
    </source>
</evidence>
<dbReference type="InterPro" id="IPR019489">
    <property type="entry name" value="Clp_ATPase_C"/>
</dbReference>
<keyword evidence="1 5" id="KW-0677">Repeat</keyword>
<dbReference type="Pfam" id="PF10431">
    <property type="entry name" value="ClpB_D2-small"/>
    <property type="match status" value="1"/>
</dbReference>
<dbReference type="Gene3D" id="3.40.50.300">
    <property type="entry name" value="P-loop containing nucleotide triphosphate hydrolases"/>
    <property type="match status" value="3"/>
</dbReference>
<keyword evidence="10" id="KW-1185">Reference proteome</keyword>
<keyword evidence="6" id="KW-0175">Coiled coil</keyword>
<dbReference type="SMART" id="SM01086">
    <property type="entry name" value="ClpB_D2-small"/>
    <property type="match status" value="1"/>
</dbReference>
<dbReference type="Proteomes" id="UP001216907">
    <property type="component" value="Unassembled WGS sequence"/>
</dbReference>
<dbReference type="Pfam" id="PF00004">
    <property type="entry name" value="AAA"/>
    <property type="match status" value="1"/>
</dbReference>
<dbReference type="PANTHER" id="PTHR11638">
    <property type="entry name" value="ATP-DEPENDENT CLP PROTEASE"/>
    <property type="match status" value="1"/>
</dbReference>
<dbReference type="Gene3D" id="1.10.1780.10">
    <property type="entry name" value="Clp, N-terminal domain"/>
    <property type="match status" value="1"/>
</dbReference>